<dbReference type="Proteomes" id="UP001422759">
    <property type="component" value="Unassembled WGS sequence"/>
</dbReference>
<gene>
    <name evidence="2" type="ORF">GCM10009760_41670</name>
</gene>
<evidence type="ECO:0000313" key="2">
    <source>
        <dbReference type="EMBL" id="GAA2148983.1"/>
    </source>
</evidence>
<organism evidence="2 3">
    <name type="scientific">Kitasatospora kazusensis</name>
    <dbReference type="NCBI Taxonomy" id="407974"/>
    <lineage>
        <taxon>Bacteria</taxon>
        <taxon>Bacillati</taxon>
        <taxon>Actinomycetota</taxon>
        <taxon>Actinomycetes</taxon>
        <taxon>Kitasatosporales</taxon>
        <taxon>Streptomycetaceae</taxon>
        <taxon>Kitasatospora</taxon>
    </lineage>
</organism>
<keyword evidence="3" id="KW-1185">Reference proteome</keyword>
<protein>
    <recommendedName>
        <fullName evidence="4">DUF4333 domain-containing protein</fullName>
    </recommendedName>
</protein>
<accession>A0ABN2ZWF2</accession>
<sequence>MARLRGQRAAGTFRSRAFRRGAFRRGAFRRGAGLLAVTAVIAGSAAGCGPNTDAYVDLQNAMKSHLSTVDHRPVASVSCTPHVHGTVRGDTARLRCSVVFQDGTSYTAAAQIQNQNSGGRHNMPDLYSWDSPPSK</sequence>
<evidence type="ECO:0008006" key="4">
    <source>
        <dbReference type="Google" id="ProtNLM"/>
    </source>
</evidence>
<feature type="region of interest" description="Disordered" evidence="1">
    <location>
        <begin position="114"/>
        <end position="135"/>
    </location>
</feature>
<name>A0ABN2ZWF2_9ACTN</name>
<evidence type="ECO:0000313" key="3">
    <source>
        <dbReference type="Proteomes" id="UP001422759"/>
    </source>
</evidence>
<dbReference type="EMBL" id="BAAANT010000025">
    <property type="protein sequence ID" value="GAA2148983.1"/>
    <property type="molecule type" value="Genomic_DNA"/>
</dbReference>
<comment type="caution">
    <text evidence="2">The sequence shown here is derived from an EMBL/GenBank/DDBJ whole genome shotgun (WGS) entry which is preliminary data.</text>
</comment>
<reference evidence="2 3" key="1">
    <citation type="journal article" date="2019" name="Int. J. Syst. Evol. Microbiol.">
        <title>The Global Catalogue of Microorganisms (GCM) 10K type strain sequencing project: providing services to taxonomists for standard genome sequencing and annotation.</title>
        <authorList>
            <consortium name="The Broad Institute Genomics Platform"/>
            <consortium name="The Broad Institute Genome Sequencing Center for Infectious Disease"/>
            <person name="Wu L."/>
            <person name="Ma J."/>
        </authorList>
    </citation>
    <scope>NUCLEOTIDE SEQUENCE [LARGE SCALE GENOMIC DNA]</scope>
    <source>
        <strain evidence="2 3">JCM 14560</strain>
    </source>
</reference>
<proteinExistence type="predicted"/>
<evidence type="ECO:0000256" key="1">
    <source>
        <dbReference type="SAM" id="MobiDB-lite"/>
    </source>
</evidence>